<protein>
    <submittedName>
        <fullName evidence="1">Uncharacterized protein</fullName>
    </submittedName>
</protein>
<evidence type="ECO:0000313" key="1">
    <source>
        <dbReference type="EMBL" id="DAD46985.1"/>
    </source>
</evidence>
<gene>
    <name evidence="1" type="ORF">HUJ06_016922</name>
</gene>
<comment type="caution">
    <text evidence="1">The sequence shown here is derived from an EMBL/GenBank/DDBJ whole genome shotgun (WGS) entry which is preliminary data.</text>
</comment>
<dbReference type="AlphaFoldDB" id="A0A822ZUG4"/>
<reference evidence="1 2" key="1">
    <citation type="journal article" date="2020" name="Mol. Biol. Evol.">
        <title>Distinct Expression and Methylation Patterns for Genes with Different Fates following a Single Whole-Genome Duplication in Flowering Plants.</title>
        <authorList>
            <person name="Shi T."/>
            <person name="Rahmani R.S."/>
            <person name="Gugger P.F."/>
            <person name="Wang M."/>
            <person name="Li H."/>
            <person name="Zhang Y."/>
            <person name="Li Z."/>
            <person name="Wang Q."/>
            <person name="Van de Peer Y."/>
            <person name="Marchal K."/>
            <person name="Chen J."/>
        </authorList>
    </citation>
    <scope>NUCLEOTIDE SEQUENCE [LARGE SCALE GENOMIC DNA]</scope>
    <source>
        <tissue evidence="1">Leaf</tissue>
    </source>
</reference>
<evidence type="ECO:0000313" key="2">
    <source>
        <dbReference type="Proteomes" id="UP000607653"/>
    </source>
</evidence>
<accession>A0A822ZUG4</accession>
<organism evidence="1 2">
    <name type="scientific">Nelumbo nucifera</name>
    <name type="common">Sacred lotus</name>
    <dbReference type="NCBI Taxonomy" id="4432"/>
    <lineage>
        <taxon>Eukaryota</taxon>
        <taxon>Viridiplantae</taxon>
        <taxon>Streptophyta</taxon>
        <taxon>Embryophyta</taxon>
        <taxon>Tracheophyta</taxon>
        <taxon>Spermatophyta</taxon>
        <taxon>Magnoliopsida</taxon>
        <taxon>Proteales</taxon>
        <taxon>Nelumbonaceae</taxon>
        <taxon>Nelumbo</taxon>
    </lineage>
</organism>
<name>A0A822ZUG4_NELNU</name>
<keyword evidence="2" id="KW-1185">Reference proteome</keyword>
<sequence length="103" mass="10979">MIRSPSGIFPPRFVVPRMMQCSNPSKSYSFPSTLLQKAAQMGATMSKPSSPAMLRPHKARMPVANTGNAVLTTSNGFGLGLSSHEEMESGFGSPVVKYICTIG</sequence>
<dbReference type="EMBL" id="DUZY01000008">
    <property type="protein sequence ID" value="DAD46985.1"/>
    <property type="molecule type" value="Genomic_DNA"/>
</dbReference>
<proteinExistence type="predicted"/>
<dbReference type="Proteomes" id="UP000607653">
    <property type="component" value="Unassembled WGS sequence"/>
</dbReference>